<evidence type="ECO:0000313" key="4">
    <source>
        <dbReference type="Proteomes" id="UP000295662"/>
    </source>
</evidence>
<dbReference type="Proteomes" id="UP000295662">
    <property type="component" value="Unassembled WGS sequence"/>
</dbReference>
<organism evidence="3 4">
    <name type="scientific">Prosthecobacter fusiformis</name>
    <dbReference type="NCBI Taxonomy" id="48464"/>
    <lineage>
        <taxon>Bacteria</taxon>
        <taxon>Pseudomonadati</taxon>
        <taxon>Verrucomicrobiota</taxon>
        <taxon>Verrucomicrobiia</taxon>
        <taxon>Verrucomicrobiales</taxon>
        <taxon>Verrucomicrobiaceae</taxon>
        <taxon>Prosthecobacter</taxon>
    </lineage>
</organism>
<dbReference type="Gene3D" id="3.60.15.10">
    <property type="entry name" value="Ribonuclease Z/Hydroxyacylglutathione hydrolase-like"/>
    <property type="match status" value="1"/>
</dbReference>
<dbReference type="PANTHER" id="PTHR15032:SF36">
    <property type="entry name" value="METALLO-BETA-LACTAMASE DOMAIN-CONTAINING PROTEIN"/>
    <property type="match status" value="1"/>
</dbReference>
<reference evidence="3 4" key="1">
    <citation type="submission" date="2019-03" db="EMBL/GenBank/DDBJ databases">
        <title>Genomic Encyclopedia of Archaeal and Bacterial Type Strains, Phase II (KMG-II): from individual species to whole genera.</title>
        <authorList>
            <person name="Goeker M."/>
        </authorList>
    </citation>
    <scope>NUCLEOTIDE SEQUENCE [LARGE SCALE GENOMIC DNA]</scope>
    <source>
        <strain evidence="3 4">ATCC 25309</strain>
    </source>
</reference>
<dbReference type="SUPFAM" id="SSF56281">
    <property type="entry name" value="Metallo-hydrolase/oxidoreductase"/>
    <property type="match status" value="1"/>
</dbReference>
<comment type="caution">
    <text evidence="3">The sequence shown here is derived from an EMBL/GenBank/DDBJ whole genome shotgun (WGS) entry which is preliminary data.</text>
</comment>
<accession>A0A4R7SRY8</accession>
<dbReference type="OrthoDB" id="9805728at2"/>
<dbReference type="PANTHER" id="PTHR15032">
    <property type="entry name" value="N-ACYL-PHOSPHATIDYLETHANOLAMINE-HYDROLYZING PHOSPHOLIPASE D"/>
    <property type="match status" value="1"/>
</dbReference>
<protein>
    <submittedName>
        <fullName evidence="3">L-ascorbate metabolism protein UlaG (Beta-lactamase superfamily)</fullName>
    </submittedName>
</protein>
<dbReference type="AlphaFoldDB" id="A0A4R7SRY8"/>
<dbReference type="EMBL" id="SOCA01000001">
    <property type="protein sequence ID" value="TDU81485.1"/>
    <property type="molecule type" value="Genomic_DNA"/>
</dbReference>
<evidence type="ECO:0000259" key="2">
    <source>
        <dbReference type="Pfam" id="PF12706"/>
    </source>
</evidence>
<evidence type="ECO:0000313" key="3">
    <source>
        <dbReference type="EMBL" id="TDU81485.1"/>
    </source>
</evidence>
<dbReference type="InterPro" id="IPR001279">
    <property type="entry name" value="Metallo-B-lactamas"/>
</dbReference>
<dbReference type="RefSeq" id="WP_133793432.1">
    <property type="nucleotide sequence ID" value="NZ_SOCA01000001.1"/>
</dbReference>
<gene>
    <name evidence="3" type="ORF">EI77_00794</name>
</gene>
<dbReference type="InterPro" id="IPR036866">
    <property type="entry name" value="RibonucZ/Hydroxyglut_hydro"/>
</dbReference>
<dbReference type="Pfam" id="PF12706">
    <property type="entry name" value="Lactamase_B_2"/>
    <property type="match status" value="1"/>
</dbReference>
<keyword evidence="4" id="KW-1185">Reference proteome</keyword>
<name>A0A4R7SRY8_9BACT</name>
<evidence type="ECO:0000256" key="1">
    <source>
        <dbReference type="SAM" id="MobiDB-lite"/>
    </source>
</evidence>
<feature type="domain" description="Metallo-beta-lactamase" evidence="2">
    <location>
        <begin position="98"/>
        <end position="284"/>
    </location>
</feature>
<proteinExistence type="predicted"/>
<feature type="region of interest" description="Disordered" evidence="1">
    <location>
        <begin position="1"/>
        <end position="27"/>
    </location>
</feature>
<dbReference type="GO" id="GO:0005737">
    <property type="term" value="C:cytoplasm"/>
    <property type="evidence" value="ECO:0007669"/>
    <property type="project" value="TreeGrafter"/>
</dbReference>
<sequence>MIHDPAPDNGGPPFSGSPGKRVLPGVKPTRETNRIGLMPTEGWRRRNLQFLGEILIPSLLSARKPGRVIDGVPLVGSGEMGVTWLGHAGFFAQIAGVNLLIDPNWALWHGPIKRLRHPSVWASDLPPIDLVLVTHAHYDHLHMPSLRRVARGQPIIVPKGVGSIVKRAGFGQIVELETWQRANFRDLHIMLTPARHWGARMIHDTHRGFGGYLITSPGRTLFHCGDSSMFDGFQEIGKRADIDLALMPIGAYLAPSGRPVHMNPEEALDAFDMLGARHMVPMHHDTFPLGGEPIHEPAERLAAAAIQRQLQDRVRILHEGESVAY</sequence>